<reference evidence="1" key="2">
    <citation type="submission" date="2020-11" db="EMBL/GenBank/DDBJ databases">
        <authorList>
            <person name="McCartney M.A."/>
            <person name="Auch B."/>
            <person name="Kono T."/>
            <person name="Mallez S."/>
            <person name="Becker A."/>
            <person name="Gohl D.M."/>
            <person name="Silverstein K.A.T."/>
            <person name="Koren S."/>
            <person name="Bechman K.B."/>
            <person name="Herman A."/>
            <person name="Abrahante J.E."/>
            <person name="Garbe J."/>
        </authorList>
    </citation>
    <scope>NUCLEOTIDE SEQUENCE</scope>
    <source>
        <strain evidence="1">Duluth1</strain>
        <tissue evidence="1">Whole animal</tissue>
    </source>
</reference>
<organism evidence="1 2">
    <name type="scientific">Dreissena polymorpha</name>
    <name type="common">Zebra mussel</name>
    <name type="synonym">Mytilus polymorpha</name>
    <dbReference type="NCBI Taxonomy" id="45954"/>
    <lineage>
        <taxon>Eukaryota</taxon>
        <taxon>Metazoa</taxon>
        <taxon>Spiralia</taxon>
        <taxon>Lophotrochozoa</taxon>
        <taxon>Mollusca</taxon>
        <taxon>Bivalvia</taxon>
        <taxon>Autobranchia</taxon>
        <taxon>Heteroconchia</taxon>
        <taxon>Euheterodonta</taxon>
        <taxon>Imparidentia</taxon>
        <taxon>Neoheterodontei</taxon>
        <taxon>Myida</taxon>
        <taxon>Dreissenoidea</taxon>
        <taxon>Dreissenidae</taxon>
        <taxon>Dreissena</taxon>
    </lineage>
</organism>
<protein>
    <submittedName>
        <fullName evidence="1">Uncharacterized protein</fullName>
    </submittedName>
</protein>
<accession>A0A9D3YSZ0</accession>
<comment type="caution">
    <text evidence="1">The sequence shown here is derived from an EMBL/GenBank/DDBJ whole genome shotgun (WGS) entry which is preliminary data.</text>
</comment>
<keyword evidence="2" id="KW-1185">Reference proteome</keyword>
<proteinExistence type="predicted"/>
<name>A0A9D3YSZ0_DREPO</name>
<evidence type="ECO:0000313" key="1">
    <source>
        <dbReference type="EMBL" id="KAH3706483.1"/>
    </source>
</evidence>
<gene>
    <name evidence="1" type="ORF">DPMN_065870</name>
</gene>
<sequence>MFLQVKCDAEDVIVSDACEVEHVVYYSNTKPLDLAVEAISASSCKYCRAVDRLFVTMPELFEQSCCSFPMLE</sequence>
<reference evidence="1" key="1">
    <citation type="journal article" date="2019" name="bioRxiv">
        <title>The Genome of the Zebra Mussel, Dreissena polymorpha: A Resource for Invasive Species Research.</title>
        <authorList>
            <person name="McCartney M.A."/>
            <person name="Auch B."/>
            <person name="Kono T."/>
            <person name="Mallez S."/>
            <person name="Zhang Y."/>
            <person name="Obille A."/>
            <person name="Becker A."/>
            <person name="Abrahante J.E."/>
            <person name="Garbe J."/>
            <person name="Badalamenti J.P."/>
            <person name="Herman A."/>
            <person name="Mangelson H."/>
            <person name="Liachko I."/>
            <person name="Sullivan S."/>
            <person name="Sone E.D."/>
            <person name="Koren S."/>
            <person name="Silverstein K.A.T."/>
            <person name="Beckman K.B."/>
            <person name="Gohl D.M."/>
        </authorList>
    </citation>
    <scope>NUCLEOTIDE SEQUENCE</scope>
    <source>
        <strain evidence="1">Duluth1</strain>
        <tissue evidence="1">Whole animal</tissue>
    </source>
</reference>
<dbReference type="EMBL" id="JAIWYP010000014">
    <property type="protein sequence ID" value="KAH3706483.1"/>
    <property type="molecule type" value="Genomic_DNA"/>
</dbReference>
<dbReference type="Proteomes" id="UP000828390">
    <property type="component" value="Unassembled WGS sequence"/>
</dbReference>
<dbReference type="AlphaFoldDB" id="A0A9D3YSZ0"/>
<evidence type="ECO:0000313" key="2">
    <source>
        <dbReference type="Proteomes" id="UP000828390"/>
    </source>
</evidence>